<evidence type="ECO:0000313" key="4">
    <source>
        <dbReference type="Proteomes" id="UP000179275"/>
    </source>
</evidence>
<keyword evidence="2" id="KW-1133">Transmembrane helix</keyword>
<reference evidence="3 4" key="1">
    <citation type="journal article" date="2016" name="Nat. Commun.">
        <title>Thousands of microbial genomes shed light on interconnected biogeochemical processes in an aquifer system.</title>
        <authorList>
            <person name="Anantharaman K."/>
            <person name="Brown C.T."/>
            <person name="Hug L.A."/>
            <person name="Sharon I."/>
            <person name="Castelle C.J."/>
            <person name="Probst A.J."/>
            <person name="Thomas B.C."/>
            <person name="Singh A."/>
            <person name="Wilkins M.J."/>
            <person name="Karaoz U."/>
            <person name="Brodie E.L."/>
            <person name="Williams K.H."/>
            <person name="Hubbard S.S."/>
            <person name="Banfield J.F."/>
        </authorList>
    </citation>
    <scope>NUCLEOTIDE SEQUENCE [LARGE SCALE GENOMIC DNA]</scope>
</reference>
<name>A0A1F6W2K5_9BACT</name>
<evidence type="ECO:0000256" key="2">
    <source>
        <dbReference type="SAM" id="Phobius"/>
    </source>
</evidence>
<accession>A0A1F6W2K5</accession>
<dbReference type="Proteomes" id="UP000179275">
    <property type="component" value="Unassembled WGS sequence"/>
</dbReference>
<organism evidence="3 4">
    <name type="scientific">Candidatus Nomurabacteria bacterium RIFCSPHIGHO2_02_FULL_42_19</name>
    <dbReference type="NCBI Taxonomy" id="1801756"/>
    <lineage>
        <taxon>Bacteria</taxon>
        <taxon>Candidatus Nomuraibacteriota</taxon>
    </lineage>
</organism>
<gene>
    <name evidence="3" type="ORF">A3C67_01690</name>
</gene>
<feature type="transmembrane region" description="Helical" evidence="2">
    <location>
        <begin position="70"/>
        <end position="96"/>
    </location>
</feature>
<evidence type="ECO:0000256" key="1">
    <source>
        <dbReference type="SAM" id="Coils"/>
    </source>
</evidence>
<comment type="caution">
    <text evidence="3">The sequence shown here is derived from an EMBL/GenBank/DDBJ whole genome shotgun (WGS) entry which is preliminary data.</text>
</comment>
<keyword evidence="2" id="KW-0812">Transmembrane</keyword>
<feature type="transmembrane region" description="Helical" evidence="2">
    <location>
        <begin position="21"/>
        <end position="39"/>
    </location>
</feature>
<sequence>MKILVSKLEQKITIFLSHRPRLYALIVGVGIVLFWRGIWHSADQLHSYLVYHPEYLTIDSSMSPWWDGPVSLLVGGTILYFTGAFISSFIGNELILSGLRGEKRLSEKTEGEVQNEVRAISDIKDTLKAVEEKLGDLEKNMHNKNHR</sequence>
<proteinExistence type="predicted"/>
<feature type="coiled-coil region" evidence="1">
    <location>
        <begin position="113"/>
        <end position="147"/>
    </location>
</feature>
<dbReference type="AlphaFoldDB" id="A0A1F6W2K5"/>
<keyword evidence="2" id="KW-0472">Membrane</keyword>
<keyword evidence="1" id="KW-0175">Coiled coil</keyword>
<dbReference type="EMBL" id="MFUG01000009">
    <property type="protein sequence ID" value="OGI76137.1"/>
    <property type="molecule type" value="Genomic_DNA"/>
</dbReference>
<protein>
    <submittedName>
        <fullName evidence="3">Uncharacterized protein</fullName>
    </submittedName>
</protein>
<evidence type="ECO:0000313" key="3">
    <source>
        <dbReference type="EMBL" id="OGI76137.1"/>
    </source>
</evidence>